<gene>
    <name evidence="2" type="ORF">SDC9_212296</name>
</gene>
<keyword evidence="1" id="KW-1133">Transmembrane helix</keyword>
<reference evidence="2" key="1">
    <citation type="submission" date="2019-08" db="EMBL/GenBank/DDBJ databases">
        <authorList>
            <person name="Kucharzyk K."/>
            <person name="Murdoch R.W."/>
            <person name="Higgins S."/>
            <person name="Loffler F."/>
        </authorList>
    </citation>
    <scope>NUCLEOTIDE SEQUENCE</scope>
</reference>
<dbReference type="AlphaFoldDB" id="A0A645JLP3"/>
<protein>
    <submittedName>
        <fullName evidence="2">Uncharacterized protein</fullName>
    </submittedName>
</protein>
<organism evidence="2">
    <name type="scientific">bioreactor metagenome</name>
    <dbReference type="NCBI Taxonomy" id="1076179"/>
    <lineage>
        <taxon>unclassified sequences</taxon>
        <taxon>metagenomes</taxon>
        <taxon>ecological metagenomes</taxon>
    </lineage>
</organism>
<name>A0A645JLP3_9ZZZZ</name>
<dbReference type="EMBL" id="VSSQ01145524">
    <property type="protein sequence ID" value="MPN64521.1"/>
    <property type="molecule type" value="Genomic_DNA"/>
</dbReference>
<proteinExistence type="predicted"/>
<feature type="transmembrane region" description="Helical" evidence="1">
    <location>
        <begin position="12"/>
        <end position="35"/>
    </location>
</feature>
<accession>A0A645JLP3</accession>
<comment type="caution">
    <text evidence="2">The sequence shown here is derived from an EMBL/GenBank/DDBJ whole genome shotgun (WGS) entry which is preliminary data.</text>
</comment>
<keyword evidence="1" id="KW-0812">Transmembrane</keyword>
<keyword evidence="1" id="KW-0472">Membrane</keyword>
<evidence type="ECO:0000256" key="1">
    <source>
        <dbReference type="SAM" id="Phobius"/>
    </source>
</evidence>
<evidence type="ECO:0000313" key="2">
    <source>
        <dbReference type="EMBL" id="MPN64521.1"/>
    </source>
</evidence>
<sequence length="111" mass="12527">MKENPGQTRKITIITVSISLLSLVAIAVSVVFSILTIKEEYFTITWKNYNGSILEVNRQVKKNTLPSYNGTPPIRDRDSTHIYTFDGWDPVIKIATENQTYTAVYKTSAVV</sequence>